<comment type="similarity">
    <text evidence="5 17">Belongs to the cytochrome P450 family.</text>
</comment>
<keyword evidence="13 17" id="KW-0503">Monooxygenase</keyword>
<dbReference type="Gene3D" id="1.10.630.10">
    <property type="entry name" value="Cytochrome P450"/>
    <property type="match status" value="1"/>
</dbReference>
<dbReference type="CDD" id="cd11056">
    <property type="entry name" value="CYP6-like"/>
    <property type="match status" value="1"/>
</dbReference>
<dbReference type="SUPFAM" id="SSF48264">
    <property type="entry name" value="Cytochrome P450"/>
    <property type="match status" value="1"/>
</dbReference>
<gene>
    <name evidence="18" type="ORF">ABMA28_007267</name>
</gene>
<keyword evidence="7 16" id="KW-0349">Heme</keyword>
<evidence type="ECO:0000256" key="15">
    <source>
        <dbReference type="ARBA" id="ARBA00047827"/>
    </source>
</evidence>
<evidence type="ECO:0000256" key="3">
    <source>
        <dbReference type="ARBA" id="ARBA00004174"/>
    </source>
</evidence>
<keyword evidence="9" id="KW-0256">Endoplasmic reticulum</keyword>
<comment type="catalytic activity">
    <reaction evidence="15">
        <text>an organic molecule + reduced [NADPH--hemoprotein reductase] + O2 = an alcohol + oxidized [NADPH--hemoprotein reductase] + H2O + H(+)</text>
        <dbReference type="Rhea" id="RHEA:17149"/>
        <dbReference type="Rhea" id="RHEA-COMP:11964"/>
        <dbReference type="Rhea" id="RHEA-COMP:11965"/>
        <dbReference type="ChEBI" id="CHEBI:15377"/>
        <dbReference type="ChEBI" id="CHEBI:15378"/>
        <dbReference type="ChEBI" id="CHEBI:15379"/>
        <dbReference type="ChEBI" id="CHEBI:30879"/>
        <dbReference type="ChEBI" id="CHEBI:57618"/>
        <dbReference type="ChEBI" id="CHEBI:58210"/>
        <dbReference type="ChEBI" id="CHEBI:142491"/>
        <dbReference type="EC" id="1.14.14.1"/>
    </reaction>
</comment>
<keyword evidence="8 16" id="KW-0479">Metal-binding</keyword>
<evidence type="ECO:0000256" key="14">
    <source>
        <dbReference type="ARBA" id="ARBA00023136"/>
    </source>
</evidence>
<evidence type="ECO:0000256" key="9">
    <source>
        <dbReference type="ARBA" id="ARBA00022824"/>
    </source>
</evidence>
<dbReference type="PANTHER" id="PTHR24292:SF84">
    <property type="entry name" value="CYTOCHROME P450 28A5-RELATED"/>
    <property type="match status" value="1"/>
</dbReference>
<dbReference type="InterPro" id="IPR050476">
    <property type="entry name" value="Insect_CytP450_Detox"/>
</dbReference>
<evidence type="ECO:0000256" key="1">
    <source>
        <dbReference type="ARBA" id="ARBA00001971"/>
    </source>
</evidence>
<dbReference type="GO" id="GO:0016712">
    <property type="term" value="F:oxidoreductase activity, acting on paired donors, with incorporation or reduction of molecular oxygen, reduced flavin or flavoprotein as one donor, and incorporation of one atom of oxygen"/>
    <property type="evidence" value="ECO:0007669"/>
    <property type="project" value="UniProtKB-EC"/>
</dbReference>
<keyword evidence="11 17" id="KW-0560">Oxidoreductase</keyword>
<keyword evidence="14" id="KW-0472">Membrane</keyword>
<evidence type="ECO:0000256" key="5">
    <source>
        <dbReference type="ARBA" id="ARBA00010617"/>
    </source>
</evidence>
<evidence type="ECO:0000256" key="10">
    <source>
        <dbReference type="ARBA" id="ARBA00022848"/>
    </source>
</evidence>
<protein>
    <recommendedName>
        <fullName evidence="6">unspecific monooxygenase</fullName>
        <ecNumber evidence="6">1.14.14.1</ecNumber>
    </recommendedName>
</protein>
<dbReference type="PRINTS" id="PR00385">
    <property type="entry name" value="P450"/>
</dbReference>
<evidence type="ECO:0000256" key="13">
    <source>
        <dbReference type="ARBA" id="ARBA00023033"/>
    </source>
</evidence>
<evidence type="ECO:0000256" key="2">
    <source>
        <dbReference type="ARBA" id="ARBA00003690"/>
    </source>
</evidence>
<organism evidence="18 19">
    <name type="scientific">Loxostege sticticalis</name>
    <name type="common">Beet webworm moth</name>
    <dbReference type="NCBI Taxonomy" id="481309"/>
    <lineage>
        <taxon>Eukaryota</taxon>
        <taxon>Metazoa</taxon>
        <taxon>Ecdysozoa</taxon>
        <taxon>Arthropoda</taxon>
        <taxon>Hexapoda</taxon>
        <taxon>Insecta</taxon>
        <taxon>Pterygota</taxon>
        <taxon>Neoptera</taxon>
        <taxon>Endopterygota</taxon>
        <taxon>Lepidoptera</taxon>
        <taxon>Glossata</taxon>
        <taxon>Ditrysia</taxon>
        <taxon>Pyraloidea</taxon>
        <taxon>Crambidae</taxon>
        <taxon>Pyraustinae</taxon>
        <taxon>Loxostege</taxon>
    </lineage>
</organism>
<comment type="caution">
    <text evidence="18">The sequence shown here is derived from an EMBL/GenBank/DDBJ whole genome shotgun (WGS) entry which is preliminary data.</text>
</comment>
<comment type="cofactor">
    <cofactor evidence="1 16">
        <name>heme</name>
        <dbReference type="ChEBI" id="CHEBI:30413"/>
    </cofactor>
</comment>
<dbReference type="GO" id="GO:0046872">
    <property type="term" value="F:metal ion binding"/>
    <property type="evidence" value="ECO:0007669"/>
    <property type="project" value="UniProtKB-KW"/>
</dbReference>
<dbReference type="EC" id="1.14.14.1" evidence="6"/>
<evidence type="ECO:0000256" key="12">
    <source>
        <dbReference type="ARBA" id="ARBA00023004"/>
    </source>
</evidence>
<evidence type="ECO:0000313" key="19">
    <source>
        <dbReference type="Proteomes" id="UP001549921"/>
    </source>
</evidence>
<dbReference type="FunFam" id="1.10.630.10:FF:000042">
    <property type="entry name" value="Cytochrome P450"/>
    <property type="match status" value="1"/>
</dbReference>
<dbReference type="Pfam" id="PF00067">
    <property type="entry name" value="p450"/>
    <property type="match status" value="1"/>
</dbReference>
<evidence type="ECO:0000256" key="4">
    <source>
        <dbReference type="ARBA" id="ARBA00004406"/>
    </source>
</evidence>
<proteinExistence type="inferred from homology"/>
<dbReference type="InterPro" id="IPR036396">
    <property type="entry name" value="Cyt_P450_sf"/>
</dbReference>
<dbReference type="EMBL" id="JBEDNZ010000002">
    <property type="protein sequence ID" value="KAL0851470.1"/>
    <property type="molecule type" value="Genomic_DNA"/>
</dbReference>
<comment type="subcellular location">
    <subcellularLocation>
        <location evidence="4">Endoplasmic reticulum membrane</location>
        <topology evidence="4">Peripheral membrane protein</topology>
    </subcellularLocation>
    <subcellularLocation>
        <location evidence="3">Microsome membrane</location>
        <topology evidence="3">Peripheral membrane protein</topology>
    </subcellularLocation>
</comment>
<dbReference type="PRINTS" id="PR00463">
    <property type="entry name" value="EP450I"/>
</dbReference>
<feature type="binding site" description="axial binding residue" evidence="16">
    <location>
        <position position="453"/>
    </location>
    <ligand>
        <name>heme</name>
        <dbReference type="ChEBI" id="CHEBI:30413"/>
    </ligand>
    <ligandPart>
        <name>Fe</name>
        <dbReference type="ChEBI" id="CHEBI:18248"/>
    </ligandPart>
</feature>
<comment type="function">
    <text evidence="2">May be involved in the metabolism of insect hormones and in the breakdown of synthetic insecticides.</text>
</comment>
<dbReference type="InterPro" id="IPR001128">
    <property type="entry name" value="Cyt_P450"/>
</dbReference>
<dbReference type="Proteomes" id="UP001549921">
    <property type="component" value="Unassembled WGS sequence"/>
</dbReference>
<evidence type="ECO:0000256" key="11">
    <source>
        <dbReference type="ARBA" id="ARBA00023002"/>
    </source>
</evidence>
<accession>A0ABD0TQH6</accession>
<evidence type="ECO:0000256" key="8">
    <source>
        <dbReference type="ARBA" id="ARBA00022723"/>
    </source>
</evidence>
<sequence length="521" mass="60160">MIIIVTFVIALVFFYFYNTRKFNYWADKGVKHDKPVILFGNNAKNFLMKQSRSQAMEEMYWKYPKERVVGFYRSSTPELILRDPELIKQVLISKFTYFYSRGFHPYPKVVEPLMRNLYVVEGDLWKMLRQTMTPAFTSTKLKAMFPLIVETAEKLQARTITAVKSAAIIDAKDLMARYSIDIIGCCGFGLDPDSLNNEDSEFNKLSKEIFNIGFKEFAVGVLKSMFPELAQNLKFFGRFEKKGLNLMKQIQDSKGNKPSGRGDFVDLLLEFKQKGPIEIESLEKSLPNGIPEKVTFEFDDVLVAAQTFLFFIAGYKTTSSASSYTLHQLAFNPEIQKKVQKEIDEVLARHNMKLSYYAVKEMTYLEWVFKEGMRFFPSSGRLMRVCTRQFTFDDINLTIDPGVRAIVPIQALHMDPKYWDRPKEFRPERFHPDEFTDIQKAVYLPFGDGPRNCVGYRLGLMQSLAGLAAVLSQFTVEPAPESVRFPEVDPTSDVVQSPKGGKLPLIFKRRFEKARQRDIRM</sequence>
<evidence type="ECO:0000256" key="7">
    <source>
        <dbReference type="ARBA" id="ARBA00022617"/>
    </source>
</evidence>
<dbReference type="PROSITE" id="PS00086">
    <property type="entry name" value="CYTOCHROME_P450"/>
    <property type="match status" value="1"/>
</dbReference>
<evidence type="ECO:0000256" key="16">
    <source>
        <dbReference type="PIRSR" id="PIRSR602401-1"/>
    </source>
</evidence>
<evidence type="ECO:0000256" key="17">
    <source>
        <dbReference type="RuleBase" id="RU000461"/>
    </source>
</evidence>
<dbReference type="InterPro" id="IPR017972">
    <property type="entry name" value="Cyt_P450_CS"/>
</dbReference>
<dbReference type="AlphaFoldDB" id="A0ABD0TQH6"/>
<dbReference type="PANTHER" id="PTHR24292">
    <property type="entry name" value="CYTOCHROME P450"/>
    <property type="match status" value="1"/>
</dbReference>
<keyword evidence="12 16" id="KW-0408">Iron</keyword>
<dbReference type="GO" id="GO:0005789">
    <property type="term" value="C:endoplasmic reticulum membrane"/>
    <property type="evidence" value="ECO:0007669"/>
    <property type="project" value="UniProtKB-SubCell"/>
</dbReference>
<keyword evidence="10" id="KW-0492">Microsome</keyword>
<evidence type="ECO:0000256" key="6">
    <source>
        <dbReference type="ARBA" id="ARBA00012109"/>
    </source>
</evidence>
<evidence type="ECO:0000313" key="18">
    <source>
        <dbReference type="EMBL" id="KAL0851470.1"/>
    </source>
</evidence>
<dbReference type="InterPro" id="IPR002401">
    <property type="entry name" value="Cyt_P450_E_grp-I"/>
</dbReference>
<name>A0ABD0TQH6_LOXSC</name>
<reference evidence="18 19" key="1">
    <citation type="submission" date="2024-06" db="EMBL/GenBank/DDBJ databases">
        <title>A chromosome-level genome assembly of beet webworm, Loxostege sticticalis.</title>
        <authorList>
            <person name="Zhang Y."/>
        </authorList>
    </citation>
    <scope>NUCLEOTIDE SEQUENCE [LARGE SCALE GENOMIC DNA]</scope>
    <source>
        <strain evidence="18">AQ028</strain>
        <tissue evidence="18">Male pupae</tissue>
    </source>
</reference>